<dbReference type="AlphaFoldDB" id="A0A916WPG1"/>
<keyword evidence="12" id="KW-1185">Reference proteome</keyword>
<evidence type="ECO:0000256" key="4">
    <source>
        <dbReference type="ARBA" id="ARBA00022741"/>
    </source>
</evidence>
<protein>
    <recommendedName>
        <fullName evidence="1">non-specific serine/threonine protein kinase</fullName>
        <ecNumber evidence="1">2.7.11.1</ecNumber>
    </recommendedName>
</protein>
<feature type="binding site" evidence="7">
    <location>
        <position position="54"/>
    </location>
    <ligand>
        <name>ATP</name>
        <dbReference type="ChEBI" id="CHEBI:30616"/>
    </ligand>
</feature>
<keyword evidence="9" id="KW-0472">Membrane</keyword>
<dbReference type="Pfam" id="PF00069">
    <property type="entry name" value="Pkinase"/>
    <property type="match status" value="1"/>
</dbReference>
<dbReference type="InterPro" id="IPR011009">
    <property type="entry name" value="Kinase-like_dom_sf"/>
</dbReference>
<dbReference type="EC" id="2.7.11.1" evidence="1"/>
<dbReference type="Gene3D" id="1.10.510.10">
    <property type="entry name" value="Transferase(Phosphotransferase) domain 1"/>
    <property type="match status" value="1"/>
</dbReference>
<evidence type="ECO:0000256" key="5">
    <source>
        <dbReference type="ARBA" id="ARBA00022777"/>
    </source>
</evidence>
<evidence type="ECO:0000256" key="6">
    <source>
        <dbReference type="ARBA" id="ARBA00022840"/>
    </source>
</evidence>
<keyword evidence="4 7" id="KW-0547">Nucleotide-binding</keyword>
<feature type="transmembrane region" description="Helical" evidence="9">
    <location>
        <begin position="430"/>
        <end position="450"/>
    </location>
</feature>
<evidence type="ECO:0000256" key="7">
    <source>
        <dbReference type="PROSITE-ProRule" id="PRU10141"/>
    </source>
</evidence>
<dbReference type="InterPro" id="IPR017441">
    <property type="entry name" value="Protein_kinase_ATP_BS"/>
</dbReference>
<evidence type="ECO:0000313" key="11">
    <source>
        <dbReference type="EMBL" id="GGB17303.1"/>
    </source>
</evidence>
<evidence type="ECO:0000256" key="8">
    <source>
        <dbReference type="SAM" id="MobiDB-lite"/>
    </source>
</evidence>
<dbReference type="RefSeq" id="WP_188584674.1">
    <property type="nucleotide sequence ID" value="NZ_BMGC01000001.1"/>
</dbReference>
<dbReference type="CDD" id="cd14014">
    <property type="entry name" value="STKc_PknB_like"/>
    <property type="match status" value="1"/>
</dbReference>
<feature type="region of interest" description="Disordered" evidence="8">
    <location>
        <begin position="311"/>
        <end position="419"/>
    </location>
</feature>
<keyword evidence="9" id="KW-1133">Transmembrane helix</keyword>
<dbReference type="Proteomes" id="UP000621454">
    <property type="component" value="Unassembled WGS sequence"/>
</dbReference>
<feature type="compositionally biased region" description="Polar residues" evidence="8">
    <location>
        <begin position="367"/>
        <end position="377"/>
    </location>
</feature>
<feature type="compositionally biased region" description="Pro residues" evidence="8">
    <location>
        <begin position="406"/>
        <end position="415"/>
    </location>
</feature>
<dbReference type="InterPro" id="IPR008271">
    <property type="entry name" value="Ser/Thr_kinase_AS"/>
</dbReference>
<dbReference type="PROSITE" id="PS50011">
    <property type="entry name" value="PROTEIN_KINASE_DOM"/>
    <property type="match status" value="1"/>
</dbReference>
<dbReference type="SUPFAM" id="SSF56112">
    <property type="entry name" value="Protein kinase-like (PK-like)"/>
    <property type="match status" value="1"/>
</dbReference>
<dbReference type="GO" id="GO:0004674">
    <property type="term" value="F:protein serine/threonine kinase activity"/>
    <property type="evidence" value="ECO:0007669"/>
    <property type="project" value="UniProtKB-KW"/>
</dbReference>
<sequence length="452" mass="47332">MVIPVNAPLQRRPTPGPDHLVAGRYRLRRRIGGGGMGAVWLAHDQLLDRDVAVKQVLSTEGLTPATAAELRDRALHEGRLAARLAHRNAVAMHDVALERGEPWLVMEYVPSRSVAAVLHLVGSLPVAQAAQIGAQIANAMVEAHRAGILHRDIKPGNILIASGAEAGLVKITDFGIARATDDVSLTDSEVITGTPAFFAPEVARGDAPTEASDVYSLGATVYTMAEGRPPFGIDEDSMVLLHRVARGVITPPTRSGDLRDGLLAMLEPSPARRPTMAQARDMLVAAAAGPNGSAARVLTERIRTLDGTIPSWARYGMHPDPATHDRINSASYRRVGTTSTGPSSGPGSSTAAGSSTGHRSGGGENPPSATGSSQPRDSSPHRRHDSPPGGPRADRSRLSATVPDVVPMPEPYIPPRPDDVAPRGISPTTATIGIGAVLVLLLVLAVILALTL</sequence>
<dbReference type="SMART" id="SM00220">
    <property type="entry name" value="S_TKc"/>
    <property type="match status" value="1"/>
</dbReference>
<evidence type="ECO:0000256" key="1">
    <source>
        <dbReference type="ARBA" id="ARBA00012513"/>
    </source>
</evidence>
<dbReference type="PANTHER" id="PTHR43289:SF6">
    <property type="entry name" value="SERINE_THREONINE-PROTEIN KINASE NEKL-3"/>
    <property type="match status" value="1"/>
</dbReference>
<dbReference type="GO" id="GO:0005524">
    <property type="term" value="F:ATP binding"/>
    <property type="evidence" value="ECO:0007669"/>
    <property type="project" value="UniProtKB-UniRule"/>
</dbReference>
<evidence type="ECO:0000259" key="10">
    <source>
        <dbReference type="PROSITE" id="PS50011"/>
    </source>
</evidence>
<proteinExistence type="predicted"/>
<keyword evidence="9" id="KW-0812">Transmembrane</keyword>
<accession>A0A916WPG1</accession>
<dbReference type="PROSITE" id="PS00108">
    <property type="entry name" value="PROTEIN_KINASE_ST"/>
    <property type="match status" value="1"/>
</dbReference>
<evidence type="ECO:0000256" key="3">
    <source>
        <dbReference type="ARBA" id="ARBA00022679"/>
    </source>
</evidence>
<dbReference type="InterPro" id="IPR000719">
    <property type="entry name" value="Prot_kinase_dom"/>
</dbReference>
<keyword evidence="3" id="KW-0808">Transferase</keyword>
<keyword evidence="6 7" id="KW-0067">ATP-binding</keyword>
<gene>
    <name evidence="11" type="ORF">GCM10011489_01740</name>
</gene>
<reference evidence="11" key="1">
    <citation type="journal article" date="2014" name="Int. J. Syst. Evol. Microbiol.">
        <title>Complete genome sequence of Corynebacterium casei LMG S-19264T (=DSM 44701T), isolated from a smear-ripened cheese.</title>
        <authorList>
            <consortium name="US DOE Joint Genome Institute (JGI-PGF)"/>
            <person name="Walter F."/>
            <person name="Albersmeier A."/>
            <person name="Kalinowski J."/>
            <person name="Ruckert C."/>
        </authorList>
    </citation>
    <scope>NUCLEOTIDE SEQUENCE</scope>
    <source>
        <strain evidence="11">CGMCC 1.12827</strain>
    </source>
</reference>
<name>A0A916WPG1_9ACTN</name>
<comment type="caution">
    <text evidence="11">The sequence shown here is derived from an EMBL/GenBank/DDBJ whole genome shotgun (WGS) entry which is preliminary data.</text>
</comment>
<reference evidence="11" key="2">
    <citation type="submission" date="2020-09" db="EMBL/GenBank/DDBJ databases">
        <authorList>
            <person name="Sun Q."/>
            <person name="Zhou Y."/>
        </authorList>
    </citation>
    <scope>NUCLEOTIDE SEQUENCE</scope>
    <source>
        <strain evidence="11">CGMCC 1.12827</strain>
    </source>
</reference>
<dbReference type="PROSITE" id="PS00107">
    <property type="entry name" value="PROTEIN_KINASE_ATP"/>
    <property type="match status" value="1"/>
</dbReference>
<dbReference type="Gene3D" id="3.30.200.20">
    <property type="entry name" value="Phosphorylase Kinase, domain 1"/>
    <property type="match status" value="1"/>
</dbReference>
<organism evidence="11 12">
    <name type="scientific">Gordonia jinhuaensis</name>
    <dbReference type="NCBI Taxonomy" id="1517702"/>
    <lineage>
        <taxon>Bacteria</taxon>
        <taxon>Bacillati</taxon>
        <taxon>Actinomycetota</taxon>
        <taxon>Actinomycetes</taxon>
        <taxon>Mycobacteriales</taxon>
        <taxon>Gordoniaceae</taxon>
        <taxon>Gordonia</taxon>
    </lineage>
</organism>
<dbReference type="PANTHER" id="PTHR43289">
    <property type="entry name" value="MITOGEN-ACTIVATED PROTEIN KINASE KINASE KINASE 20-RELATED"/>
    <property type="match status" value="1"/>
</dbReference>
<dbReference type="EMBL" id="BMGC01000001">
    <property type="protein sequence ID" value="GGB17303.1"/>
    <property type="molecule type" value="Genomic_DNA"/>
</dbReference>
<evidence type="ECO:0000256" key="2">
    <source>
        <dbReference type="ARBA" id="ARBA00022527"/>
    </source>
</evidence>
<keyword evidence="5" id="KW-0418">Kinase</keyword>
<keyword evidence="2" id="KW-0723">Serine/threonine-protein kinase</keyword>
<feature type="compositionally biased region" description="Low complexity" evidence="8">
    <location>
        <begin position="336"/>
        <end position="358"/>
    </location>
</feature>
<evidence type="ECO:0000256" key="9">
    <source>
        <dbReference type="SAM" id="Phobius"/>
    </source>
</evidence>
<feature type="domain" description="Protein kinase" evidence="10">
    <location>
        <begin position="25"/>
        <end position="284"/>
    </location>
</feature>
<evidence type="ECO:0000313" key="12">
    <source>
        <dbReference type="Proteomes" id="UP000621454"/>
    </source>
</evidence>